<gene>
    <name evidence="3" type="ORF">SAMN05216167_105298</name>
</gene>
<organism evidence="3 4">
    <name type="scientific">Spirosoma endophyticum</name>
    <dbReference type="NCBI Taxonomy" id="662367"/>
    <lineage>
        <taxon>Bacteria</taxon>
        <taxon>Pseudomonadati</taxon>
        <taxon>Bacteroidota</taxon>
        <taxon>Cytophagia</taxon>
        <taxon>Cytophagales</taxon>
        <taxon>Cytophagaceae</taxon>
        <taxon>Spirosoma</taxon>
    </lineage>
</organism>
<dbReference type="InterPro" id="IPR029041">
    <property type="entry name" value="FAD-linked_oxidoreductase-like"/>
</dbReference>
<proteinExistence type="predicted"/>
<feature type="domain" description="Proline dehydrogenase" evidence="2">
    <location>
        <begin position="103"/>
        <end position="402"/>
    </location>
</feature>
<evidence type="ECO:0000259" key="2">
    <source>
        <dbReference type="Pfam" id="PF01619"/>
    </source>
</evidence>
<accession>A0A1I1T0I1</accession>
<protein>
    <submittedName>
        <fullName evidence="3">L-proline dehydrogenase</fullName>
    </submittedName>
</protein>
<keyword evidence="1" id="KW-0560">Oxidoreductase</keyword>
<dbReference type="PANTHER" id="PTHR13914">
    <property type="entry name" value="PROLINE OXIDASE"/>
    <property type="match status" value="1"/>
</dbReference>
<dbReference type="EMBL" id="FOLQ01000005">
    <property type="protein sequence ID" value="SFD52091.1"/>
    <property type="molecule type" value="Genomic_DNA"/>
</dbReference>
<reference evidence="3 4" key="1">
    <citation type="submission" date="2016-10" db="EMBL/GenBank/DDBJ databases">
        <authorList>
            <person name="de Groot N.N."/>
        </authorList>
    </citation>
    <scope>NUCLEOTIDE SEQUENCE [LARGE SCALE GENOMIC DNA]</scope>
    <source>
        <strain evidence="3 4">DSM 26130</strain>
    </source>
</reference>
<evidence type="ECO:0000313" key="4">
    <source>
        <dbReference type="Proteomes" id="UP000198598"/>
    </source>
</evidence>
<sequence length="420" mass="48601">MLIAPPKRSIIMSNRSNLMSEAVQGITDVKPVSFEDTSIAFSSQSDFKLRKTYWLFSLMNQGWLVNLGTFFIKIALRLHLPIKFLIKNTIFEQFCGGESIQGCEKTIQNLHNAHVGTILDYSVEGEETEKSFDETTLEILRTIERASESPDIPFSVFKVTGIASTELLEAIQIGDSLNKDQKAEFDRVMKRVETICRRAYTRNVRVFIDAEESWIQDTIDTLAYEMMNRFNHERPVVYNTYQMYRWESLDHLRRDTAEAQAKGYFLGVKLVRGAYLEKERLRAHEEEYQDPIQATKEDTDRAFNEAIDFCLEHRNTISICLGTHNEYSCQYCIQQMKRLGIEPNDSHIYFAQLLGMSDNISYNLANAGYNVAKYVPYGPVDCVMPYLFRRADENKSIAGQSSREFNLVSDELKRRKNCRM</sequence>
<dbReference type="InterPro" id="IPR002872">
    <property type="entry name" value="Proline_DH_dom"/>
</dbReference>
<evidence type="ECO:0000313" key="3">
    <source>
        <dbReference type="EMBL" id="SFD52091.1"/>
    </source>
</evidence>
<dbReference type="AlphaFoldDB" id="A0A1I1T0I1"/>
<dbReference type="STRING" id="662367.SAMN05216167_105298"/>
<dbReference type="SUPFAM" id="SSF51730">
    <property type="entry name" value="FAD-linked oxidoreductase"/>
    <property type="match status" value="1"/>
</dbReference>
<dbReference type="Gene3D" id="3.20.20.220">
    <property type="match status" value="1"/>
</dbReference>
<name>A0A1I1T0I1_9BACT</name>
<dbReference type="GO" id="GO:0010133">
    <property type="term" value="P:L-proline catabolic process to L-glutamate"/>
    <property type="evidence" value="ECO:0007669"/>
    <property type="project" value="TreeGrafter"/>
</dbReference>
<dbReference type="PANTHER" id="PTHR13914:SF0">
    <property type="entry name" value="PROLINE DEHYDROGENASE 1, MITOCHONDRIAL"/>
    <property type="match status" value="1"/>
</dbReference>
<dbReference type="GO" id="GO:0071949">
    <property type="term" value="F:FAD binding"/>
    <property type="evidence" value="ECO:0007669"/>
    <property type="project" value="TreeGrafter"/>
</dbReference>
<dbReference type="GO" id="GO:0004657">
    <property type="term" value="F:proline dehydrogenase activity"/>
    <property type="evidence" value="ECO:0007669"/>
    <property type="project" value="InterPro"/>
</dbReference>
<dbReference type="Proteomes" id="UP000198598">
    <property type="component" value="Unassembled WGS sequence"/>
</dbReference>
<dbReference type="Pfam" id="PF01619">
    <property type="entry name" value="Pro_dh"/>
    <property type="match status" value="1"/>
</dbReference>
<dbReference type="InterPro" id="IPR015659">
    <property type="entry name" value="Proline_oxidase"/>
</dbReference>
<evidence type="ECO:0000256" key="1">
    <source>
        <dbReference type="ARBA" id="ARBA00023002"/>
    </source>
</evidence>
<keyword evidence="4" id="KW-1185">Reference proteome</keyword>